<evidence type="ECO:0000256" key="1">
    <source>
        <dbReference type="SAM" id="MobiDB-lite"/>
    </source>
</evidence>
<evidence type="ECO:0000313" key="3">
    <source>
        <dbReference type="Proteomes" id="UP000595757"/>
    </source>
</evidence>
<feature type="region of interest" description="Disordered" evidence="1">
    <location>
        <begin position="22"/>
        <end position="80"/>
    </location>
</feature>
<name>A0ABX7DCC2_CORST</name>
<dbReference type="EMBL" id="CP068158">
    <property type="protein sequence ID" value="QQU75993.1"/>
    <property type="molecule type" value="Genomic_DNA"/>
</dbReference>
<sequence length="181" mass="18404">MSFSSRSLISVLTCATLLDGCGDDSSSSTKPVFKAPSSTAQQSSVQTATQADAASPSPETTTREESSSPEETTSSVALVSPEVPADVRAKIWNGGAVPKLGFTKAGLLSEGKFVDSSIGPGGPSAKLVGFNEGLAPLPETTVDNFRAFQGDIDGDGEVEVLATIMSTGGGTGCSYETVVFN</sequence>
<evidence type="ECO:0000313" key="2">
    <source>
        <dbReference type="EMBL" id="QQU75993.1"/>
    </source>
</evidence>
<dbReference type="RefSeq" id="WP_110084928.1">
    <property type="nucleotide sequence ID" value="NZ_BJLD01000001.1"/>
</dbReference>
<proteinExistence type="predicted"/>
<keyword evidence="3" id="KW-1185">Reference proteome</keyword>
<feature type="compositionally biased region" description="Low complexity" evidence="1">
    <location>
        <begin position="37"/>
        <end position="60"/>
    </location>
</feature>
<organism evidence="2 3">
    <name type="scientific">Corynebacterium striatum</name>
    <dbReference type="NCBI Taxonomy" id="43770"/>
    <lineage>
        <taxon>Bacteria</taxon>
        <taxon>Bacillati</taxon>
        <taxon>Actinomycetota</taxon>
        <taxon>Actinomycetes</taxon>
        <taxon>Mycobacteriales</taxon>
        <taxon>Corynebacteriaceae</taxon>
        <taxon>Corynebacterium</taxon>
    </lineage>
</organism>
<dbReference type="GeneID" id="72411825"/>
<protein>
    <recommendedName>
        <fullName evidence="4">Secreted protein</fullName>
    </recommendedName>
</protein>
<dbReference type="Proteomes" id="UP000595757">
    <property type="component" value="Chromosome"/>
</dbReference>
<gene>
    <name evidence="2" type="ORF">I6I72_07475</name>
</gene>
<evidence type="ECO:0008006" key="4">
    <source>
        <dbReference type="Google" id="ProtNLM"/>
    </source>
</evidence>
<accession>A0ABX7DCC2</accession>
<reference evidence="2 3" key="1">
    <citation type="submission" date="2021-01" db="EMBL/GenBank/DDBJ databases">
        <title>FDA dAtabase for Regulatory Grade micrObial Sequences (FDA-ARGOS): Supporting development and validation of Infectious Disease Dx tests.</title>
        <authorList>
            <person name="Sproer C."/>
            <person name="Gronow S."/>
            <person name="Severitt S."/>
            <person name="Schroder I."/>
            <person name="Tallon L."/>
            <person name="Sadzewicz L."/>
            <person name="Zhao X."/>
            <person name="Boylan J."/>
            <person name="Ott S."/>
            <person name="Bowen H."/>
            <person name="Vavikolanu K."/>
            <person name="Mehta A."/>
            <person name="Aluvathingal J."/>
            <person name="Nadendla S."/>
            <person name="Lowell S."/>
            <person name="Myers T."/>
            <person name="Yan Y."/>
            <person name="Sichtig H."/>
        </authorList>
    </citation>
    <scope>NUCLEOTIDE SEQUENCE [LARGE SCALE GENOMIC DNA]</scope>
    <source>
        <strain evidence="2 3">FDAARGOS_1115</strain>
    </source>
</reference>